<dbReference type="PANTHER" id="PTHR34983">
    <property type="entry name" value="ARABINOGALACTAN ENDO-BETA-1,4-GALACTANASE A"/>
    <property type="match status" value="1"/>
</dbReference>
<keyword evidence="2 7" id="KW-0732">Signal</keyword>
<evidence type="ECO:0000256" key="6">
    <source>
        <dbReference type="PROSITE-ProRule" id="PRU00591"/>
    </source>
</evidence>
<feature type="chain" id="PRO_5014208736" description="Arabinogalactan endo-beta-1,4-galactanase" evidence="7">
    <location>
        <begin position="40"/>
        <end position="1494"/>
    </location>
</feature>
<comment type="similarity">
    <text evidence="1 7">Belongs to the glycosyl hydrolase 53 family.</text>
</comment>
<dbReference type="EC" id="3.2.1.89" evidence="7"/>
<dbReference type="Gene3D" id="3.20.20.80">
    <property type="entry name" value="Glycosidases"/>
    <property type="match status" value="1"/>
</dbReference>
<dbReference type="InterPro" id="IPR017853">
    <property type="entry name" value="GH"/>
</dbReference>
<dbReference type="SUPFAM" id="SSF69360">
    <property type="entry name" value="Cell wall binding repeat"/>
    <property type="match status" value="3"/>
</dbReference>
<dbReference type="GO" id="GO:0031218">
    <property type="term" value="F:arabinogalactan endo-1,4-beta-galactosidase activity"/>
    <property type="evidence" value="ECO:0007669"/>
    <property type="project" value="UniProtKB-EC"/>
</dbReference>
<dbReference type="PANTHER" id="PTHR34983:SF2">
    <property type="entry name" value="ENDO-BETA-1,4-GALACTANASE"/>
    <property type="match status" value="1"/>
</dbReference>
<dbReference type="Pfam" id="PF07745">
    <property type="entry name" value="Glyco_hydro_53"/>
    <property type="match status" value="1"/>
</dbReference>
<dbReference type="InterPro" id="IPR018337">
    <property type="entry name" value="Cell_wall/Cho-bd_repeat"/>
</dbReference>
<dbReference type="InterPro" id="IPR011683">
    <property type="entry name" value="Glyco_hydro_53"/>
</dbReference>
<dbReference type="OrthoDB" id="9768786at2"/>
<keyword evidence="5 7" id="KW-0326">Glycosidase</keyword>
<keyword evidence="3" id="KW-0677">Repeat</keyword>
<feature type="signal peptide" evidence="7">
    <location>
        <begin position="1"/>
        <end position="39"/>
    </location>
</feature>
<comment type="caution">
    <text evidence="8">The sequence shown here is derived from an EMBL/GenBank/DDBJ whole genome shotgun (WGS) entry which is preliminary data.</text>
</comment>
<evidence type="ECO:0000256" key="2">
    <source>
        <dbReference type="ARBA" id="ARBA00022729"/>
    </source>
</evidence>
<comment type="catalytic activity">
    <reaction evidence="7">
        <text>The enzyme specifically hydrolyzes (1-&gt;4)-beta-D-galactosidic linkages in type I arabinogalactans.</text>
        <dbReference type="EC" id="3.2.1.89"/>
    </reaction>
</comment>
<sequence length="1494" mass="166619">MMSKLHYKMYKSGKQWCYVALATVSAVVGLATANITAFADTNDTQSTSVTTVSIQPAGNQTSANSDAGTLVASTNSTSKGAVTVTAKATNGNEQNKSTAVEENADVTPRANYSLAAKAAKDNDQTDEKLNGVHLTNGNYYYYKNGVKQTNYYYTDSQNNQTYYFGNDGVRWNNRFMNAWGSTYYFGNDGARWDNRFMVKWGNAYYFTNDGSLMKNQTRNVKGVRYTANHDGVIALRNQFLNANENQLFYFDSNGHLTVNKFYHNWGNTYYFGNDGARYTNQFLNKDGKTYYFDNQGIMYRDQYYKNWGHTYYFGQNGARYTNQFLNKNGKVYYFDDQGIMAQNQYYKNWGHTYYFGQDGARYTNQFLNKNGKVYYFDGQGVMYQNQWYRNWGNGYYFKADGAHATNEIVKVGNDYYYFNDQGAMKTNYFLTKDGHTYYFDQDGKEYRNKFYTNWGQTYYFGDDGARWDNKWMDAWGHHYYFKANGARATNETLSINGFDVTFDKDGIATKGYVFDSIRNYVANQIADTLRQQRNANVLYDWTSQDHNYQELAAHDMAQLIAQGDVNNDPVVIASLLQKNDLLQGKVISTKVVNLASQSATIDNFVNDFVNSINKSVDVNNSIVGVGYDSKNNKLAALLFKPEKVTTPSKVSSDLQANISKVYPASNSKVTVKYPLTVNTTLPMNAVVGGLNQFSSSLLSGKQNTPISEDVLKTIFAGLGGNATALDGTQTYYAANGDPYHYEFWLDGKNADEKLNNFLALNHEVKYGDPIKVNYTATLTWGGAKKAVADHTPASAKTKDQIDLAYQTGAETGLQYDQVNVEKLPGMTDDMIRGVDVSSYQALLNAGVKFYDFNGHEADLFQVLHDAGVNWIRLRIWNDPYNAAGLGYGGGNNDEESLLKMAQDASKHGMKVLVDFHYSDFWADPAKQPLPKAWKNLSSTDLNQEIYLYTNKVLKDLEKAGVNIGMVQVGNEVTNGVFGIWTDRDHGGNWATTWESADGNKIAKYLATAASAVRNAAPSAKIAIQLETPNINKYRSIMTVLKNNHVDYDYLGTSYYPFWSTHDGNGWYDNVDLGWGASTPISLEGIEKMAWREFGKKTVVLETGWINNVNDADGTGNSIGADSEIQAYSHDPQGQVDALTDMYKALIAQGGVGGFYWEPAWIPDKAGWQNWDYNKKMSDVYGTGWANKNAVGYAPDSVMFWNGQPTWGGTTWDNVTLFDDNGHPLQSLNVYKGLLEGYKSPDNKQSKLNVTVTKIWNSTDVKPNDGLATGSSINSDQFTNDAVKGLLEGQDGQPIDNAILTQIAEQLGNGVSSRIYTAANGAKYHYVYWLTGDANKVSTFVNANKDAKYGQPLKATYSATVVVDAEPDVVIATSPIKLRVSKIWNTVAGKEVDINNPLTTGSWLNGNDVDLSSVNSTAVTNKLTSAKGRDISSATLDAVKGLLPQELTGKKDYRTADGNHYYYDFWIQSVDGNAKYGDPVTVNYSASLKWSKKDA</sequence>
<evidence type="ECO:0000256" key="3">
    <source>
        <dbReference type="ARBA" id="ARBA00022737"/>
    </source>
</evidence>
<evidence type="ECO:0000313" key="9">
    <source>
        <dbReference type="Proteomes" id="UP000239920"/>
    </source>
</evidence>
<reference evidence="8 9" key="1">
    <citation type="submission" date="2017-09" db="EMBL/GenBank/DDBJ databases">
        <title>Bacterial strain isolated from the female urinary microbiota.</title>
        <authorList>
            <person name="Thomas-White K."/>
            <person name="Kumar N."/>
            <person name="Forster S."/>
            <person name="Putonti C."/>
            <person name="Lawley T."/>
            <person name="Wolfe A.J."/>
        </authorList>
    </citation>
    <scope>NUCLEOTIDE SEQUENCE [LARGE SCALE GENOMIC DNA]</scope>
    <source>
        <strain evidence="8 9">UMB0683</strain>
    </source>
</reference>
<name>A0A2J6NKT7_9LACO</name>
<dbReference type="InterPro" id="IPR022263">
    <property type="entry name" value="KxYKxGKxW"/>
</dbReference>
<organism evidence="8 9">
    <name type="scientific">Limosilactobacillus pontis</name>
    <dbReference type="NCBI Taxonomy" id="35787"/>
    <lineage>
        <taxon>Bacteria</taxon>
        <taxon>Bacillati</taxon>
        <taxon>Bacillota</taxon>
        <taxon>Bacilli</taxon>
        <taxon>Lactobacillales</taxon>
        <taxon>Lactobacillaceae</taxon>
        <taxon>Limosilactobacillus</taxon>
    </lineage>
</organism>
<dbReference type="Pfam" id="PF19258">
    <property type="entry name" value="KxYKxGKxW_sig"/>
    <property type="match status" value="1"/>
</dbReference>
<feature type="repeat" description="Cell wall-binding" evidence="6">
    <location>
        <begin position="279"/>
        <end position="298"/>
    </location>
</feature>
<dbReference type="SUPFAM" id="SSF51445">
    <property type="entry name" value="(Trans)glycosidases"/>
    <property type="match status" value="1"/>
</dbReference>
<evidence type="ECO:0000313" key="8">
    <source>
        <dbReference type="EMBL" id="PMB81924.1"/>
    </source>
</evidence>
<dbReference type="GO" id="GO:0045490">
    <property type="term" value="P:pectin catabolic process"/>
    <property type="evidence" value="ECO:0007669"/>
    <property type="project" value="TreeGrafter"/>
</dbReference>
<evidence type="ECO:0000256" key="7">
    <source>
        <dbReference type="RuleBase" id="RU361192"/>
    </source>
</evidence>
<feature type="repeat" description="Cell wall-binding" evidence="6">
    <location>
        <begin position="321"/>
        <end position="340"/>
    </location>
</feature>
<evidence type="ECO:0000256" key="1">
    <source>
        <dbReference type="ARBA" id="ARBA00010687"/>
    </source>
</evidence>
<keyword evidence="4 7" id="KW-0378">Hydrolase</keyword>
<dbReference type="GO" id="GO:0015926">
    <property type="term" value="F:glucosidase activity"/>
    <property type="evidence" value="ECO:0007669"/>
    <property type="project" value="InterPro"/>
</dbReference>
<dbReference type="EMBL" id="PNFV01000014">
    <property type="protein sequence ID" value="PMB81924.1"/>
    <property type="molecule type" value="Genomic_DNA"/>
</dbReference>
<dbReference type="NCBIfam" id="TIGR03715">
    <property type="entry name" value="KxYKxGKxW"/>
    <property type="match status" value="1"/>
</dbReference>
<dbReference type="Gene3D" id="2.10.270.10">
    <property type="entry name" value="Cholin Binding"/>
    <property type="match status" value="5"/>
</dbReference>
<gene>
    <name evidence="8" type="ORF">CK797_08580</name>
</gene>
<dbReference type="PROSITE" id="PS51170">
    <property type="entry name" value="CW"/>
    <property type="match status" value="2"/>
</dbReference>
<protein>
    <recommendedName>
        <fullName evidence="7">Arabinogalactan endo-beta-1,4-galactanase</fullName>
        <ecNumber evidence="7">3.2.1.89</ecNumber>
    </recommendedName>
</protein>
<dbReference type="Proteomes" id="UP000239920">
    <property type="component" value="Unassembled WGS sequence"/>
</dbReference>
<evidence type="ECO:0000256" key="5">
    <source>
        <dbReference type="ARBA" id="ARBA00023295"/>
    </source>
</evidence>
<accession>A0A2J6NKT7</accession>
<evidence type="ECO:0000256" key="4">
    <source>
        <dbReference type="ARBA" id="ARBA00022801"/>
    </source>
</evidence>
<proteinExistence type="inferred from homology"/>